<name>A0ABC8SXL1_9AQUA</name>
<dbReference type="EMBL" id="CAUOFW020003747">
    <property type="protein sequence ID" value="CAK9161840.1"/>
    <property type="molecule type" value="Genomic_DNA"/>
</dbReference>
<dbReference type="Proteomes" id="UP001642360">
    <property type="component" value="Unassembled WGS sequence"/>
</dbReference>
<gene>
    <name evidence="2" type="ORF">ILEXP_LOCUS30667</name>
</gene>
<reference evidence="2 3" key="1">
    <citation type="submission" date="2024-02" db="EMBL/GenBank/DDBJ databases">
        <authorList>
            <person name="Vignale AGUSTIN F."/>
            <person name="Sosa J E."/>
            <person name="Modenutti C."/>
        </authorList>
    </citation>
    <scope>NUCLEOTIDE SEQUENCE [LARGE SCALE GENOMIC DNA]</scope>
</reference>
<organism evidence="2 3">
    <name type="scientific">Ilex paraguariensis</name>
    <name type="common">yerba mate</name>
    <dbReference type="NCBI Taxonomy" id="185542"/>
    <lineage>
        <taxon>Eukaryota</taxon>
        <taxon>Viridiplantae</taxon>
        <taxon>Streptophyta</taxon>
        <taxon>Embryophyta</taxon>
        <taxon>Tracheophyta</taxon>
        <taxon>Spermatophyta</taxon>
        <taxon>Magnoliopsida</taxon>
        <taxon>eudicotyledons</taxon>
        <taxon>Gunneridae</taxon>
        <taxon>Pentapetalae</taxon>
        <taxon>asterids</taxon>
        <taxon>campanulids</taxon>
        <taxon>Aquifoliales</taxon>
        <taxon>Aquifoliaceae</taxon>
        <taxon>Ilex</taxon>
    </lineage>
</organism>
<keyword evidence="3" id="KW-1185">Reference proteome</keyword>
<evidence type="ECO:0000256" key="1">
    <source>
        <dbReference type="SAM" id="MobiDB-lite"/>
    </source>
</evidence>
<evidence type="ECO:0000313" key="2">
    <source>
        <dbReference type="EMBL" id="CAK9161840.1"/>
    </source>
</evidence>
<accession>A0ABC8SXL1</accession>
<protein>
    <submittedName>
        <fullName evidence="2">Uncharacterized protein</fullName>
    </submittedName>
</protein>
<evidence type="ECO:0000313" key="3">
    <source>
        <dbReference type="Proteomes" id="UP001642360"/>
    </source>
</evidence>
<sequence>MRNLMISLYIYEAKEEVRSRLEGVAGKALGFEAEVQGGERVGDTPGAHETHYGEHSSHANAGEGVDQVGMGALGKAQANALGKVAQTGTIVVGDADRQGTGEMGAAGAKSTMHKAAGRGASRLQVVGIEVIGHKVCAMGADTCAGVVTGFRG</sequence>
<proteinExistence type="predicted"/>
<feature type="compositionally biased region" description="Basic and acidic residues" evidence="1">
    <location>
        <begin position="40"/>
        <end position="57"/>
    </location>
</feature>
<feature type="region of interest" description="Disordered" evidence="1">
    <location>
        <begin position="38"/>
        <end position="65"/>
    </location>
</feature>
<comment type="caution">
    <text evidence="2">The sequence shown here is derived from an EMBL/GenBank/DDBJ whole genome shotgun (WGS) entry which is preliminary data.</text>
</comment>
<dbReference type="AlphaFoldDB" id="A0ABC8SXL1"/>